<dbReference type="KEGG" id="pgz:C2E15_03810"/>
<dbReference type="Proteomes" id="UP000238365">
    <property type="component" value="Chromosome"/>
</dbReference>
<evidence type="ECO:0000313" key="2">
    <source>
        <dbReference type="Proteomes" id="UP000238365"/>
    </source>
</evidence>
<dbReference type="EMBL" id="CP026377">
    <property type="protein sequence ID" value="AUX92295.1"/>
    <property type="molecule type" value="Genomic_DNA"/>
</dbReference>
<evidence type="ECO:0000313" key="1">
    <source>
        <dbReference type="EMBL" id="AUX92295.1"/>
    </source>
</evidence>
<name>A0A1X1EEW9_9GAMM</name>
<keyword evidence="2" id="KW-1185">Reference proteome</keyword>
<sequence>MELAELKGWLSTILDKKTTSRELDFMENELRFINEGNGVISVALNYAFHPNWECYDFDNEDEVILKFHLDDGKLKRLIEQVDELIKRYPEKRGH</sequence>
<dbReference type="AlphaFoldDB" id="A0A1X1EEW9"/>
<dbReference type="Pfam" id="PF24716">
    <property type="entry name" value="WapI"/>
    <property type="match status" value="1"/>
</dbReference>
<accession>A0A1X1EEW9</accession>
<gene>
    <name evidence="1" type="ORF">C2E15_03810</name>
</gene>
<protein>
    <submittedName>
        <fullName evidence="1">Uncharacterized protein</fullName>
    </submittedName>
</protein>
<dbReference type="InterPro" id="IPR056510">
    <property type="entry name" value="WapI"/>
</dbReference>
<reference evidence="1 2" key="1">
    <citation type="submission" date="2018-01" db="EMBL/GenBank/DDBJ databases">
        <title>Complete and assembled Genome of Pantoea gaviniae DSM22758T.</title>
        <authorList>
            <person name="Stevens M.J.A."/>
            <person name="Zurfluh K."/>
            <person name="Stephan R."/>
        </authorList>
    </citation>
    <scope>NUCLEOTIDE SEQUENCE [LARGE SCALE GENOMIC DNA]</scope>
    <source>
        <strain evidence="1 2">DSM 22758</strain>
    </source>
</reference>
<proteinExistence type="predicted"/>
<organism evidence="1 2">
    <name type="scientific">Mixta gaviniae</name>
    <dbReference type="NCBI Taxonomy" id="665914"/>
    <lineage>
        <taxon>Bacteria</taxon>
        <taxon>Pseudomonadati</taxon>
        <taxon>Pseudomonadota</taxon>
        <taxon>Gammaproteobacteria</taxon>
        <taxon>Enterobacterales</taxon>
        <taxon>Erwiniaceae</taxon>
        <taxon>Mixta</taxon>
    </lineage>
</organism>